<protein>
    <recommendedName>
        <fullName evidence="4">Transcriptional regulator</fullName>
    </recommendedName>
</protein>
<comment type="caution">
    <text evidence="2">The sequence shown here is derived from an EMBL/GenBank/DDBJ whole genome shotgun (WGS) entry which is preliminary data.</text>
</comment>
<sequence length="560" mass="60985">MWSYRTVLEQRIRERRQTLEEFAEYAEAFAREHGEAGTLGVRHLQRLVAGRGAHGKPLGPVRPATARLLERIFGDTIEALLSEPGPWPTATETASTAGRSEPRRTLAEPGAGTGLPRTAGTEPLTTKTEPSGDLLSAVDWLDQHSGRAAGTTKGKVRSRLSRLSVGDLLDRNARRSRVARTAVVDALAEYYGKGIANGHSVHRARADGHEFGTSLLTRPDWTGLGIPLTPEHDVLALAEQHSAPAAQQIDTRKAVHRLAEATALGVRMTNAPLYRLHDVDFTDDTVNGSLSLSPFAGYALTSDLLEGELLDAISRGKPTRPGELPLRDEYLPDLSGVFDLRARNCVGGVLALCAIARPADPYRGPADFALLVQERSGNVLNATGQLSVIPKGFHQPLKEARAETRIGSTLFRELEEELFGRPEVDGTSGTCVAAPMHQSRLSGPMRWLLDEPGRLRAECTGFGLNLVSGNYEFASLVVIEDEEFWTRFGGDIEANWEASGLRLYSTLDRELLNGLIADETWSNEGLFALLQGLRRLNGQDDPRLNIPEVTTTFTKSASGR</sequence>
<organism evidence="2 3">
    <name type="scientific">Saccharopolyspora gregorii</name>
    <dbReference type="NCBI Taxonomy" id="33914"/>
    <lineage>
        <taxon>Bacteria</taxon>
        <taxon>Bacillati</taxon>
        <taxon>Actinomycetota</taxon>
        <taxon>Actinomycetes</taxon>
        <taxon>Pseudonocardiales</taxon>
        <taxon>Pseudonocardiaceae</taxon>
        <taxon>Saccharopolyspora</taxon>
    </lineage>
</organism>
<reference evidence="3" key="1">
    <citation type="journal article" date="2019" name="Int. J. Syst. Evol. Microbiol.">
        <title>The Global Catalogue of Microorganisms (GCM) 10K type strain sequencing project: providing services to taxonomists for standard genome sequencing and annotation.</title>
        <authorList>
            <consortium name="The Broad Institute Genomics Platform"/>
            <consortium name="The Broad Institute Genome Sequencing Center for Infectious Disease"/>
            <person name="Wu L."/>
            <person name="Ma J."/>
        </authorList>
    </citation>
    <scope>NUCLEOTIDE SEQUENCE [LARGE SCALE GENOMIC DNA]</scope>
    <source>
        <strain evidence="3">JCM 9687</strain>
    </source>
</reference>
<evidence type="ECO:0000313" key="2">
    <source>
        <dbReference type="EMBL" id="GAA3359632.1"/>
    </source>
</evidence>
<dbReference type="Proteomes" id="UP001500483">
    <property type="component" value="Unassembled WGS sequence"/>
</dbReference>
<name>A0ABP6RTT4_9PSEU</name>
<keyword evidence="3" id="KW-1185">Reference proteome</keyword>
<proteinExistence type="predicted"/>
<dbReference type="EMBL" id="BAAAYK010000038">
    <property type="protein sequence ID" value="GAA3359632.1"/>
    <property type="molecule type" value="Genomic_DNA"/>
</dbReference>
<feature type="region of interest" description="Disordered" evidence="1">
    <location>
        <begin position="81"/>
        <end position="131"/>
    </location>
</feature>
<accession>A0ABP6RTT4</accession>
<evidence type="ECO:0008006" key="4">
    <source>
        <dbReference type="Google" id="ProtNLM"/>
    </source>
</evidence>
<dbReference type="RefSeq" id="WP_344928096.1">
    <property type="nucleotide sequence ID" value="NZ_BAAAYK010000038.1"/>
</dbReference>
<evidence type="ECO:0000256" key="1">
    <source>
        <dbReference type="SAM" id="MobiDB-lite"/>
    </source>
</evidence>
<evidence type="ECO:0000313" key="3">
    <source>
        <dbReference type="Proteomes" id="UP001500483"/>
    </source>
</evidence>
<gene>
    <name evidence="2" type="ORF">GCM10020366_36420</name>
</gene>